<reference evidence="1 2" key="2">
    <citation type="journal article" date="2022" name="Mol. Ecol. Resour.">
        <title>The genomes of chicory, endive, great burdock and yacon provide insights into Asteraceae paleo-polyploidization history and plant inulin production.</title>
        <authorList>
            <person name="Fan W."/>
            <person name="Wang S."/>
            <person name="Wang H."/>
            <person name="Wang A."/>
            <person name="Jiang F."/>
            <person name="Liu H."/>
            <person name="Zhao H."/>
            <person name="Xu D."/>
            <person name="Zhang Y."/>
        </authorList>
    </citation>
    <scope>NUCLEOTIDE SEQUENCE [LARGE SCALE GENOMIC DNA]</scope>
    <source>
        <strain evidence="2">cv. Punajuju</strain>
        <tissue evidence="1">Leaves</tissue>
    </source>
</reference>
<evidence type="ECO:0000313" key="2">
    <source>
        <dbReference type="Proteomes" id="UP001055811"/>
    </source>
</evidence>
<accession>A0ACB8ZUA0</accession>
<organism evidence="1 2">
    <name type="scientific">Cichorium intybus</name>
    <name type="common">Chicory</name>
    <dbReference type="NCBI Taxonomy" id="13427"/>
    <lineage>
        <taxon>Eukaryota</taxon>
        <taxon>Viridiplantae</taxon>
        <taxon>Streptophyta</taxon>
        <taxon>Embryophyta</taxon>
        <taxon>Tracheophyta</taxon>
        <taxon>Spermatophyta</taxon>
        <taxon>Magnoliopsida</taxon>
        <taxon>eudicotyledons</taxon>
        <taxon>Gunneridae</taxon>
        <taxon>Pentapetalae</taxon>
        <taxon>asterids</taxon>
        <taxon>campanulids</taxon>
        <taxon>Asterales</taxon>
        <taxon>Asteraceae</taxon>
        <taxon>Cichorioideae</taxon>
        <taxon>Cichorieae</taxon>
        <taxon>Cichoriinae</taxon>
        <taxon>Cichorium</taxon>
    </lineage>
</organism>
<evidence type="ECO:0000313" key="1">
    <source>
        <dbReference type="EMBL" id="KAI3701071.1"/>
    </source>
</evidence>
<proteinExistence type="predicted"/>
<name>A0ACB8ZUA0_CICIN</name>
<reference evidence="2" key="1">
    <citation type="journal article" date="2022" name="Mol. Ecol. Resour.">
        <title>The genomes of chicory, endive, great burdock and yacon provide insights into Asteraceae palaeo-polyploidization history and plant inulin production.</title>
        <authorList>
            <person name="Fan W."/>
            <person name="Wang S."/>
            <person name="Wang H."/>
            <person name="Wang A."/>
            <person name="Jiang F."/>
            <person name="Liu H."/>
            <person name="Zhao H."/>
            <person name="Xu D."/>
            <person name="Zhang Y."/>
        </authorList>
    </citation>
    <scope>NUCLEOTIDE SEQUENCE [LARGE SCALE GENOMIC DNA]</scope>
    <source>
        <strain evidence="2">cv. Punajuju</strain>
    </source>
</reference>
<protein>
    <submittedName>
        <fullName evidence="1">Uncharacterized protein</fullName>
    </submittedName>
</protein>
<dbReference type="Proteomes" id="UP001055811">
    <property type="component" value="Linkage Group LG08"/>
</dbReference>
<sequence>MNHDGKTLGDDKSKQVHGFYESQRADLEASHQHLKSNIQKGNHRATTYGLGRYEKHSERLEKHARKVMHFLTANSHFSCSDRAKLTKEKGNKPSSGDVFRQTQLKKSAKLRLASGESIGSQPEHWVNKRSWTVFDTYEKTMSEKYGPEPTQFPLGDAEIREHSGGGRKKGRV</sequence>
<comment type="caution">
    <text evidence="1">The sequence shown here is derived from an EMBL/GenBank/DDBJ whole genome shotgun (WGS) entry which is preliminary data.</text>
</comment>
<gene>
    <name evidence="1" type="ORF">L2E82_45714</name>
</gene>
<keyword evidence="2" id="KW-1185">Reference proteome</keyword>
<dbReference type="EMBL" id="CM042016">
    <property type="protein sequence ID" value="KAI3701071.1"/>
    <property type="molecule type" value="Genomic_DNA"/>
</dbReference>